<evidence type="ECO:0000313" key="4">
    <source>
        <dbReference type="Proteomes" id="UP000070501"/>
    </source>
</evidence>
<evidence type="ECO:0000256" key="1">
    <source>
        <dbReference type="SAM" id="MobiDB-lite"/>
    </source>
</evidence>
<gene>
    <name evidence="3" type="ORF">Micbo1qcDRAFT_155118</name>
</gene>
<dbReference type="Gene3D" id="3.90.1140.10">
    <property type="entry name" value="Cyclic phosphodiesterase"/>
    <property type="match status" value="1"/>
</dbReference>
<keyword evidence="4" id="KW-1185">Reference proteome</keyword>
<dbReference type="AlphaFoldDB" id="A0A136JHB7"/>
<reference evidence="4" key="1">
    <citation type="submission" date="2016-02" db="EMBL/GenBank/DDBJ databases">
        <title>Draft genome sequence of Microdochium bolleyi, a fungal endophyte of beachgrass.</title>
        <authorList>
            <consortium name="DOE Joint Genome Institute"/>
            <person name="David A.S."/>
            <person name="May G."/>
            <person name="Haridas S."/>
            <person name="Lim J."/>
            <person name="Wang M."/>
            <person name="Labutti K."/>
            <person name="Lipzen A."/>
            <person name="Barry K."/>
            <person name="Grigoriev I.V."/>
        </authorList>
    </citation>
    <scope>NUCLEOTIDE SEQUENCE [LARGE SCALE GENOMIC DNA]</scope>
    <source>
        <strain evidence="4">J235TASD1</strain>
    </source>
</reference>
<protein>
    <submittedName>
        <fullName evidence="3">AKAP7 2'5' RNA ligase-like domain-domain-containing protein</fullName>
    </submittedName>
</protein>
<proteinExistence type="predicted"/>
<evidence type="ECO:0000259" key="2">
    <source>
        <dbReference type="Pfam" id="PF10469"/>
    </source>
</evidence>
<feature type="compositionally biased region" description="Polar residues" evidence="1">
    <location>
        <begin position="32"/>
        <end position="42"/>
    </location>
</feature>
<dbReference type="GO" id="GO:0016874">
    <property type="term" value="F:ligase activity"/>
    <property type="evidence" value="ECO:0007669"/>
    <property type="project" value="UniProtKB-KW"/>
</dbReference>
<organism evidence="3 4">
    <name type="scientific">Microdochium bolleyi</name>
    <dbReference type="NCBI Taxonomy" id="196109"/>
    <lineage>
        <taxon>Eukaryota</taxon>
        <taxon>Fungi</taxon>
        <taxon>Dikarya</taxon>
        <taxon>Ascomycota</taxon>
        <taxon>Pezizomycotina</taxon>
        <taxon>Sordariomycetes</taxon>
        <taxon>Xylariomycetidae</taxon>
        <taxon>Xylariales</taxon>
        <taxon>Microdochiaceae</taxon>
        <taxon>Microdochium</taxon>
    </lineage>
</organism>
<dbReference type="PANTHER" id="PTHR13360">
    <property type="entry name" value="ACTIVATING SIGNAL COINTEGRATOR 1 COMPLEX SUBUNIT 1"/>
    <property type="match status" value="1"/>
</dbReference>
<feature type="region of interest" description="Disordered" evidence="1">
    <location>
        <begin position="30"/>
        <end position="58"/>
    </location>
</feature>
<dbReference type="InterPro" id="IPR009210">
    <property type="entry name" value="ASCC1"/>
</dbReference>
<dbReference type="STRING" id="196109.A0A136JHB7"/>
<dbReference type="InParanoid" id="A0A136JHB7"/>
<accession>A0A136JHB7</accession>
<keyword evidence="3" id="KW-0436">Ligase</keyword>
<dbReference type="GO" id="GO:0006307">
    <property type="term" value="P:DNA alkylation repair"/>
    <property type="evidence" value="ECO:0007669"/>
    <property type="project" value="InterPro"/>
</dbReference>
<dbReference type="Pfam" id="PF10469">
    <property type="entry name" value="AKAP7_NLS"/>
    <property type="match status" value="1"/>
</dbReference>
<dbReference type="GO" id="GO:0006355">
    <property type="term" value="P:regulation of DNA-templated transcription"/>
    <property type="evidence" value="ECO:0007669"/>
    <property type="project" value="TreeGrafter"/>
</dbReference>
<feature type="domain" description="A-kinase anchor protein 7-like phosphoesterase" evidence="2">
    <location>
        <begin position="55"/>
        <end position="189"/>
    </location>
</feature>
<dbReference type="InterPro" id="IPR019510">
    <property type="entry name" value="AKAP7-like_phosphoesterase"/>
</dbReference>
<dbReference type="GO" id="GO:0005634">
    <property type="term" value="C:nucleus"/>
    <property type="evidence" value="ECO:0007669"/>
    <property type="project" value="TreeGrafter"/>
</dbReference>
<dbReference type="Proteomes" id="UP000070501">
    <property type="component" value="Unassembled WGS sequence"/>
</dbReference>
<dbReference type="OrthoDB" id="277832at2759"/>
<name>A0A136JHB7_9PEZI</name>
<evidence type="ECO:0000313" key="3">
    <source>
        <dbReference type="EMBL" id="KXJ96553.1"/>
    </source>
</evidence>
<sequence length="190" mass="20282">MSLPPGSTALEGAIALLRSLVPSPAVSALLGPSTTSGNQSLPQHAAQKPPEAPSNPLSITLKGLHSMQTPAKATVLYAPPAEDGGTLLQLCQHLRSAFQEAGYMEKEDRPLLLHATVINTIYVKGGRSRAAPGRKSDKLTIDARAILDRYDDYIWMQDVPIEKVAICKMGAREQPDGDVAYEAVAEVDLT</sequence>
<dbReference type="PANTHER" id="PTHR13360:SF1">
    <property type="entry name" value="ACTIVATING SIGNAL COINTEGRATOR 1 COMPLEX SUBUNIT 1"/>
    <property type="match status" value="1"/>
</dbReference>
<dbReference type="EMBL" id="KQ964245">
    <property type="protein sequence ID" value="KXJ96553.1"/>
    <property type="molecule type" value="Genomic_DNA"/>
</dbReference>